<comment type="caution">
    <text evidence="1">The sequence shown here is derived from an EMBL/GenBank/DDBJ whole genome shotgun (WGS) entry which is preliminary data.</text>
</comment>
<keyword evidence="2" id="KW-1185">Reference proteome</keyword>
<accession>A0ABR2ST91</accession>
<name>A0ABR2ST91_9ROSI</name>
<dbReference type="EMBL" id="JBBPBN010000012">
    <property type="protein sequence ID" value="KAK9028221.1"/>
    <property type="molecule type" value="Genomic_DNA"/>
</dbReference>
<organism evidence="1 2">
    <name type="scientific">Hibiscus sabdariffa</name>
    <name type="common">roselle</name>
    <dbReference type="NCBI Taxonomy" id="183260"/>
    <lineage>
        <taxon>Eukaryota</taxon>
        <taxon>Viridiplantae</taxon>
        <taxon>Streptophyta</taxon>
        <taxon>Embryophyta</taxon>
        <taxon>Tracheophyta</taxon>
        <taxon>Spermatophyta</taxon>
        <taxon>Magnoliopsida</taxon>
        <taxon>eudicotyledons</taxon>
        <taxon>Gunneridae</taxon>
        <taxon>Pentapetalae</taxon>
        <taxon>rosids</taxon>
        <taxon>malvids</taxon>
        <taxon>Malvales</taxon>
        <taxon>Malvaceae</taxon>
        <taxon>Malvoideae</taxon>
        <taxon>Hibiscus</taxon>
    </lineage>
</organism>
<dbReference type="Proteomes" id="UP001396334">
    <property type="component" value="Unassembled WGS sequence"/>
</dbReference>
<evidence type="ECO:0000313" key="2">
    <source>
        <dbReference type="Proteomes" id="UP001396334"/>
    </source>
</evidence>
<reference evidence="1 2" key="1">
    <citation type="journal article" date="2024" name="G3 (Bethesda)">
        <title>Genome assembly of Hibiscus sabdariffa L. provides insights into metabolisms of medicinal natural products.</title>
        <authorList>
            <person name="Kim T."/>
        </authorList>
    </citation>
    <scope>NUCLEOTIDE SEQUENCE [LARGE SCALE GENOMIC DNA]</scope>
    <source>
        <strain evidence="1">TK-2024</strain>
        <tissue evidence="1">Old leaves</tissue>
    </source>
</reference>
<proteinExistence type="predicted"/>
<sequence>MGRSSWMAEENIDMKQGVENTCVGIRDLTKYELDVDGIDDPGQANVMDGPVVAGILNDNERAKLAESVEYKGQQRKVRLWVHVDWSGGIMGIYAACGGAEQPAFCEKALMIISRTRCAWCVGGHFNAVLRSDKCRGCVLSTQVINVFNEFVEEAALVDIPL</sequence>
<protein>
    <submittedName>
        <fullName evidence="1">Uncharacterized protein</fullName>
    </submittedName>
</protein>
<gene>
    <name evidence="1" type="ORF">V6N11_068031</name>
</gene>
<evidence type="ECO:0000313" key="1">
    <source>
        <dbReference type="EMBL" id="KAK9028221.1"/>
    </source>
</evidence>